<evidence type="ECO:0000259" key="1">
    <source>
        <dbReference type="Pfam" id="PF04773"/>
    </source>
</evidence>
<feature type="domain" description="FecR N-terminal" evidence="2">
    <location>
        <begin position="15"/>
        <end position="57"/>
    </location>
</feature>
<dbReference type="Pfam" id="PF04773">
    <property type="entry name" value="FecR"/>
    <property type="match status" value="1"/>
</dbReference>
<feature type="domain" description="FecR protein" evidence="1">
    <location>
        <begin position="118"/>
        <end position="208"/>
    </location>
</feature>
<evidence type="ECO:0000313" key="3">
    <source>
        <dbReference type="EMBL" id="SFE03221.1"/>
    </source>
</evidence>
<accession>A0A1I1X7P9</accession>
<evidence type="ECO:0000259" key="2">
    <source>
        <dbReference type="Pfam" id="PF16220"/>
    </source>
</evidence>
<name>A0A1I1X7P9_9GAMM</name>
<dbReference type="InterPro" id="IPR012373">
    <property type="entry name" value="Ferrdict_sens_TM"/>
</dbReference>
<dbReference type="InterPro" id="IPR006860">
    <property type="entry name" value="FecR"/>
</dbReference>
<dbReference type="EMBL" id="FONH01000001">
    <property type="protein sequence ID" value="SFE03221.1"/>
    <property type="molecule type" value="Genomic_DNA"/>
</dbReference>
<keyword evidence="4" id="KW-1185">Reference proteome</keyword>
<reference evidence="4" key="1">
    <citation type="submission" date="2016-10" db="EMBL/GenBank/DDBJ databases">
        <authorList>
            <person name="Varghese N."/>
            <person name="Submissions S."/>
        </authorList>
    </citation>
    <scope>NUCLEOTIDE SEQUENCE [LARGE SCALE GENOMIC DNA]</scope>
    <source>
        <strain evidence="4">UNC178MFTsu3.1</strain>
    </source>
</reference>
<protein>
    <submittedName>
        <fullName evidence="3">FecR family protein</fullName>
    </submittedName>
</protein>
<dbReference type="AlphaFoldDB" id="A0A1I1X7P9"/>
<organism evidence="3 4">
    <name type="scientific">Dyella marensis</name>
    <dbReference type="NCBI Taxonomy" id="500610"/>
    <lineage>
        <taxon>Bacteria</taxon>
        <taxon>Pseudomonadati</taxon>
        <taxon>Pseudomonadota</taxon>
        <taxon>Gammaproteobacteria</taxon>
        <taxon>Lysobacterales</taxon>
        <taxon>Rhodanobacteraceae</taxon>
        <taxon>Dyella</taxon>
    </lineage>
</organism>
<proteinExistence type="predicted"/>
<evidence type="ECO:0000313" key="4">
    <source>
        <dbReference type="Proteomes" id="UP000199477"/>
    </source>
</evidence>
<dbReference type="PIRSF" id="PIRSF018266">
    <property type="entry name" value="FecR"/>
    <property type="match status" value="1"/>
</dbReference>
<dbReference type="Proteomes" id="UP000199477">
    <property type="component" value="Unassembled WGS sequence"/>
</dbReference>
<dbReference type="PANTHER" id="PTHR30273:SF2">
    <property type="entry name" value="PROTEIN FECR"/>
    <property type="match status" value="1"/>
</dbReference>
<dbReference type="STRING" id="500610.SAMN02799615_00144"/>
<sequence length="325" mass="35625">MMAMTLSGAGDRPTQAAAQWWTRLRAEDPSDATIEQWLAWMEEDESHARAFEEVGRLGQRLGQADIHTREAFVAEFAGAAERHVRWPLWIGAVAASLLVAVLGGRMLDRVYRAQPQPYASEVGQNRDLDLPDGTRVALGGASAITASYADDLRKIELKDGEAFFHVTHERRPFEVVAGPVLIRDLGTAFNVRRTGDRVAVAVTEGRVRVSQPGATDALEAAAGQQVLYDPRAGMTIGPIAVEDATAWRGRRLEFVNEPLFVVVASINRYSRRPVQIADPRVGALTFTGTVRVDAIDRWVEALPRVFPVQVSAFGDHVVLSSAQLH</sequence>
<dbReference type="PANTHER" id="PTHR30273">
    <property type="entry name" value="PERIPLASMIC SIGNAL SENSOR AND SIGMA FACTOR ACTIVATOR FECR-RELATED"/>
    <property type="match status" value="1"/>
</dbReference>
<dbReference type="Pfam" id="PF16220">
    <property type="entry name" value="DUF4880"/>
    <property type="match status" value="1"/>
</dbReference>
<dbReference type="GO" id="GO:0016989">
    <property type="term" value="F:sigma factor antagonist activity"/>
    <property type="evidence" value="ECO:0007669"/>
    <property type="project" value="TreeGrafter"/>
</dbReference>
<gene>
    <name evidence="3" type="ORF">SAMN02799615_00144</name>
</gene>
<dbReference type="InterPro" id="IPR032623">
    <property type="entry name" value="FecR_N"/>
</dbReference>
<dbReference type="RefSeq" id="WP_090423517.1">
    <property type="nucleotide sequence ID" value="NZ_FONH01000001.1"/>
</dbReference>
<dbReference type="Gene3D" id="2.60.120.1440">
    <property type="match status" value="1"/>
</dbReference>